<name>A0A6C0U169_9GAMM</name>
<keyword evidence="2" id="KW-1185">Reference proteome</keyword>
<evidence type="ECO:0000313" key="1">
    <source>
        <dbReference type="EMBL" id="QIB65309.1"/>
    </source>
</evidence>
<dbReference type="KEGG" id="kim:G3T16_07750"/>
<dbReference type="Proteomes" id="UP000477680">
    <property type="component" value="Chromosome"/>
</dbReference>
<evidence type="ECO:0000313" key="2">
    <source>
        <dbReference type="Proteomes" id="UP000477680"/>
    </source>
</evidence>
<dbReference type="EMBL" id="CP048711">
    <property type="protein sequence ID" value="QIB65309.1"/>
    <property type="molecule type" value="Genomic_DNA"/>
</dbReference>
<sequence>MIKDSPALDIPRIADNVGGVLTGRGKFILEPSLQYSYSDNNRVFLDGFTFLPAIAIGLIDLREIKRHSTIFSVAGRYGLSSRLEAELRVPYVYREDSQRSRPVSIGVGDDQIFEADGDGLGDIELALRYQLNEGRAGWPVFIGNLVTSFDTGSSPFDVEFVQSTPGAMFPTELPTGAGYLSVQPGISMLYPTDPGVFFGNLSYSWNEETDEDIAGIERSVDPGDTLGLGFGMGFALNDRSSFSIAYSHKHVFASKTDGVEINGSVLDIGQLSIGYSVRANTATRYNLSVNIGTTDDAQNVGLTLRMPMTF</sequence>
<reference evidence="1 2" key="1">
    <citation type="submission" date="2020-02" db="EMBL/GenBank/DDBJ databases">
        <title>Genome sequencing for Kineobactrum sp. M2.</title>
        <authorList>
            <person name="Park S.-J."/>
        </authorList>
    </citation>
    <scope>NUCLEOTIDE SEQUENCE [LARGE SCALE GENOMIC DNA]</scope>
    <source>
        <strain evidence="1 2">M2</strain>
    </source>
</reference>
<gene>
    <name evidence="1" type="ORF">G3T16_07750</name>
</gene>
<dbReference type="AlphaFoldDB" id="A0A6C0U169"/>
<protein>
    <submittedName>
        <fullName evidence="1">Transporter</fullName>
    </submittedName>
</protein>
<proteinExistence type="predicted"/>
<organism evidence="1 2">
    <name type="scientific">Kineobactrum salinum</name>
    <dbReference type="NCBI Taxonomy" id="2708301"/>
    <lineage>
        <taxon>Bacteria</taxon>
        <taxon>Pseudomonadati</taxon>
        <taxon>Pseudomonadota</taxon>
        <taxon>Gammaproteobacteria</taxon>
        <taxon>Cellvibrionales</taxon>
        <taxon>Halieaceae</taxon>
        <taxon>Kineobactrum</taxon>
    </lineage>
</organism>
<dbReference type="RefSeq" id="WP_163494548.1">
    <property type="nucleotide sequence ID" value="NZ_CP048711.1"/>
</dbReference>
<accession>A0A6C0U169</accession>